<accession>A0AAD4N3M7</accession>
<protein>
    <submittedName>
        <fullName evidence="1">Uncharacterized protein</fullName>
    </submittedName>
</protein>
<dbReference type="Pfam" id="PF04031">
    <property type="entry name" value="Las1"/>
    <property type="match status" value="1"/>
</dbReference>
<name>A0AAD4N3M7_9BILA</name>
<dbReference type="AlphaFoldDB" id="A0AAD4N3M7"/>
<proteinExistence type="predicted"/>
<dbReference type="GO" id="GO:0006364">
    <property type="term" value="P:rRNA processing"/>
    <property type="evidence" value="ECO:0007669"/>
    <property type="project" value="InterPro"/>
</dbReference>
<evidence type="ECO:0000313" key="2">
    <source>
        <dbReference type="Proteomes" id="UP001201812"/>
    </source>
</evidence>
<dbReference type="GO" id="GO:0004519">
    <property type="term" value="F:endonuclease activity"/>
    <property type="evidence" value="ECO:0007669"/>
    <property type="project" value="InterPro"/>
</dbReference>
<dbReference type="Proteomes" id="UP001201812">
    <property type="component" value="Unassembled WGS sequence"/>
</dbReference>
<sequence>MCPSKSRNVRVVPFTPPEWKKVQELYKSDDIECLKSSCEIFNLWKCRMGHATPVFINISELIHRAMLRDKSLSRDILDNSDIGLIFASAIIR</sequence>
<gene>
    <name evidence="1" type="ORF">DdX_07589</name>
</gene>
<dbReference type="EMBL" id="JAKKPZ010000010">
    <property type="protein sequence ID" value="KAI1716529.1"/>
    <property type="molecule type" value="Genomic_DNA"/>
</dbReference>
<keyword evidence="2" id="KW-1185">Reference proteome</keyword>
<dbReference type="InterPro" id="IPR007174">
    <property type="entry name" value="Las1"/>
</dbReference>
<dbReference type="GO" id="GO:0090730">
    <property type="term" value="C:Las1 complex"/>
    <property type="evidence" value="ECO:0007669"/>
    <property type="project" value="InterPro"/>
</dbReference>
<evidence type="ECO:0000313" key="1">
    <source>
        <dbReference type="EMBL" id="KAI1716529.1"/>
    </source>
</evidence>
<comment type="caution">
    <text evidence="1">The sequence shown here is derived from an EMBL/GenBank/DDBJ whole genome shotgun (WGS) entry which is preliminary data.</text>
</comment>
<organism evidence="1 2">
    <name type="scientific">Ditylenchus destructor</name>
    <dbReference type="NCBI Taxonomy" id="166010"/>
    <lineage>
        <taxon>Eukaryota</taxon>
        <taxon>Metazoa</taxon>
        <taxon>Ecdysozoa</taxon>
        <taxon>Nematoda</taxon>
        <taxon>Chromadorea</taxon>
        <taxon>Rhabditida</taxon>
        <taxon>Tylenchina</taxon>
        <taxon>Tylenchomorpha</taxon>
        <taxon>Sphaerularioidea</taxon>
        <taxon>Anguinidae</taxon>
        <taxon>Anguininae</taxon>
        <taxon>Ditylenchus</taxon>
    </lineage>
</organism>
<reference evidence="1" key="1">
    <citation type="submission" date="2022-01" db="EMBL/GenBank/DDBJ databases">
        <title>Genome Sequence Resource for Two Populations of Ditylenchus destructor, the Migratory Endoparasitic Phytonematode.</title>
        <authorList>
            <person name="Zhang H."/>
            <person name="Lin R."/>
            <person name="Xie B."/>
        </authorList>
    </citation>
    <scope>NUCLEOTIDE SEQUENCE</scope>
    <source>
        <strain evidence="1">BazhouSP</strain>
    </source>
</reference>